<dbReference type="AlphaFoldDB" id="B1Y957"/>
<evidence type="ECO:0008006" key="3">
    <source>
        <dbReference type="Google" id="ProtNLM"/>
    </source>
</evidence>
<reference evidence="1" key="1">
    <citation type="submission" date="2008-03" db="EMBL/GenBank/DDBJ databases">
        <title>Complete sequence of Thermoproteus neutrophilus V24Sta.</title>
        <authorList>
            <consortium name="US DOE Joint Genome Institute"/>
            <person name="Copeland A."/>
            <person name="Lucas S."/>
            <person name="Lapidus A."/>
            <person name="Glavina del Rio T."/>
            <person name="Dalin E."/>
            <person name="Tice H."/>
            <person name="Bruce D."/>
            <person name="Goodwin L."/>
            <person name="Pitluck S."/>
            <person name="Sims D."/>
            <person name="Brettin T."/>
            <person name="Detter J.C."/>
            <person name="Han C."/>
            <person name="Kuske C.R."/>
            <person name="Schmutz J."/>
            <person name="Larimer F."/>
            <person name="Land M."/>
            <person name="Hauser L."/>
            <person name="Kyrpides N."/>
            <person name="Mikhailova N."/>
            <person name="Biddle J.F."/>
            <person name="Zhang Z."/>
            <person name="Fitz-Gibbon S.T."/>
            <person name="Lowe T.M."/>
            <person name="Saltikov C."/>
            <person name="House C.H."/>
            <person name="Richardson P."/>
        </authorList>
    </citation>
    <scope>NUCLEOTIDE SEQUENCE [LARGE SCALE GENOMIC DNA]</scope>
    <source>
        <strain evidence="1">V24Sta</strain>
    </source>
</reference>
<proteinExistence type="predicted"/>
<dbReference type="KEGG" id="tne:Tneu_1360"/>
<dbReference type="EMBL" id="CP001014">
    <property type="protein sequence ID" value="ACB40286.1"/>
    <property type="molecule type" value="Genomic_DNA"/>
</dbReference>
<dbReference type="Proteomes" id="UP000001694">
    <property type="component" value="Chromosome"/>
</dbReference>
<gene>
    <name evidence="1" type="ordered locus">Tneu_1360</name>
</gene>
<evidence type="ECO:0000313" key="2">
    <source>
        <dbReference type="Proteomes" id="UP000001694"/>
    </source>
</evidence>
<keyword evidence="2" id="KW-1185">Reference proteome</keyword>
<sequence>MFVVIYVSPHKTDNKTSAATDLKRVIVTEIINEAIHGVTILDERGVPLIHHLPNTLTAKTLRQVTNLIEIINIIKQNQDESLGEFNYVTVKYANYKVGIFELPNKRGWLIVFVNPLWHIENLLPKIRQFAHKISQSLTS</sequence>
<evidence type="ECO:0000313" key="1">
    <source>
        <dbReference type="EMBL" id="ACB40286.1"/>
    </source>
</evidence>
<name>B1Y957_PYRNV</name>
<dbReference type="HOGENOM" id="CLU_1840665_0_0_2"/>
<accession>B1Y957</accession>
<dbReference type="eggNOG" id="arCOG05565">
    <property type="taxonomic scope" value="Archaea"/>
</dbReference>
<protein>
    <recommendedName>
        <fullName evidence="3">Roadblock/LAMTOR2 domain-containing protein</fullName>
    </recommendedName>
</protein>
<organism evidence="1 2">
    <name type="scientific">Pyrobaculum neutrophilum (strain DSM 2338 / JCM 9278 / NBRC 100436 / V24Sta)</name>
    <name type="common">Thermoproteus neutrophilus</name>
    <dbReference type="NCBI Taxonomy" id="444157"/>
    <lineage>
        <taxon>Archaea</taxon>
        <taxon>Thermoproteota</taxon>
        <taxon>Thermoprotei</taxon>
        <taxon>Thermoproteales</taxon>
        <taxon>Thermoproteaceae</taxon>
        <taxon>Pyrobaculum</taxon>
    </lineage>
</organism>